<dbReference type="Proteomes" id="UP000183810">
    <property type="component" value="Chromosome"/>
</dbReference>
<reference evidence="2" key="1">
    <citation type="submission" date="2016-11" db="EMBL/GenBank/DDBJ databases">
        <authorList>
            <person name="Jaros S."/>
            <person name="Januszkiewicz K."/>
            <person name="Wedrychowicz H."/>
        </authorList>
    </citation>
    <scope>NUCLEOTIDE SEQUENCE [LARGE SCALE GENOMIC DNA]</scope>
    <source>
        <strain evidence="2">Y48</strain>
    </source>
</reference>
<evidence type="ECO:0008006" key="4">
    <source>
        <dbReference type="Google" id="ProtNLM"/>
    </source>
</evidence>
<keyword evidence="1" id="KW-0812">Transmembrane</keyword>
<dbReference type="AlphaFoldDB" id="A0A1J0VU17"/>
<evidence type="ECO:0000256" key="1">
    <source>
        <dbReference type="SAM" id="Phobius"/>
    </source>
</evidence>
<keyword evidence="1" id="KW-1133">Transmembrane helix</keyword>
<sequence>MNQPNDPDSLRRARDQARMELSEVVAELTDQLEEPSGENNRSAEQLVTDAQYQALYAADQARDKADEVQAQAKEKSRHAVEKLEAAVPSPVAEHAKHAADSARGPLVAGAAVLAAIVVWLIARRRRT</sequence>
<protein>
    <recommendedName>
        <fullName evidence="4">DUF3618 domain-containing protein</fullName>
    </recommendedName>
</protein>
<keyword evidence="1" id="KW-0472">Membrane</keyword>
<accession>A0A1J0VU17</accession>
<dbReference type="RefSeq" id="WP_071928686.1">
    <property type="nucleotide sequence ID" value="NZ_CP018082.1"/>
</dbReference>
<evidence type="ECO:0000313" key="3">
    <source>
        <dbReference type="Proteomes" id="UP000183810"/>
    </source>
</evidence>
<proteinExistence type="predicted"/>
<dbReference type="OrthoDB" id="4562250at2"/>
<name>A0A1J0VU17_9NOCA</name>
<evidence type="ECO:0000313" key="2">
    <source>
        <dbReference type="EMBL" id="APE35498.1"/>
    </source>
</evidence>
<gene>
    <name evidence="2" type="ORF">BOX37_17815</name>
</gene>
<keyword evidence="3" id="KW-1185">Reference proteome</keyword>
<organism evidence="2 3">
    <name type="scientific">Nocardia mangyaensis</name>
    <dbReference type="NCBI Taxonomy" id="2213200"/>
    <lineage>
        <taxon>Bacteria</taxon>
        <taxon>Bacillati</taxon>
        <taxon>Actinomycetota</taxon>
        <taxon>Actinomycetes</taxon>
        <taxon>Mycobacteriales</taxon>
        <taxon>Nocardiaceae</taxon>
        <taxon>Nocardia</taxon>
    </lineage>
</organism>
<feature type="transmembrane region" description="Helical" evidence="1">
    <location>
        <begin position="104"/>
        <end position="122"/>
    </location>
</feature>
<dbReference type="KEGG" id="nsl:BOX37_17815"/>
<dbReference type="EMBL" id="CP018082">
    <property type="protein sequence ID" value="APE35498.1"/>
    <property type="molecule type" value="Genomic_DNA"/>
</dbReference>